<comment type="caution">
    <text evidence="1">The sequence shown here is derived from an EMBL/GenBank/DDBJ whole genome shotgun (WGS) entry which is preliminary data.</text>
</comment>
<dbReference type="AlphaFoldDB" id="A0A0F8YEV9"/>
<sequence length="91" mass="10552">MKGLKFKCIYVSGGGQEYDGGDWLVITDTAKSLILKRIRKEFFEGFDKDILRLKKDNSCKHCLKLWGDNTFTVYPYRSGTPYYFEPLVAKV</sequence>
<name>A0A0F8YEV9_9ZZZZ</name>
<gene>
    <name evidence="1" type="ORF">LCGC14_2828390</name>
</gene>
<evidence type="ECO:0000313" key="1">
    <source>
        <dbReference type="EMBL" id="KKK79947.1"/>
    </source>
</evidence>
<protein>
    <submittedName>
        <fullName evidence="1">Uncharacterized protein</fullName>
    </submittedName>
</protein>
<dbReference type="EMBL" id="LAZR01053802">
    <property type="protein sequence ID" value="KKK79947.1"/>
    <property type="molecule type" value="Genomic_DNA"/>
</dbReference>
<reference evidence="1" key="1">
    <citation type="journal article" date="2015" name="Nature">
        <title>Complex archaea that bridge the gap between prokaryotes and eukaryotes.</title>
        <authorList>
            <person name="Spang A."/>
            <person name="Saw J.H."/>
            <person name="Jorgensen S.L."/>
            <person name="Zaremba-Niedzwiedzka K."/>
            <person name="Martijn J."/>
            <person name="Lind A.E."/>
            <person name="van Eijk R."/>
            <person name="Schleper C."/>
            <person name="Guy L."/>
            <person name="Ettema T.J."/>
        </authorList>
    </citation>
    <scope>NUCLEOTIDE SEQUENCE</scope>
</reference>
<accession>A0A0F8YEV9</accession>
<proteinExistence type="predicted"/>
<organism evidence="1">
    <name type="scientific">marine sediment metagenome</name>
    <dbReference type="NCBI Taxonomy" id="412755"/>
    <lineage>
        <taxon>unclassified sequences</taxon>
        <taxon>metagenomes</taxon>
        <taxon>ecological metagenomes</taxon>
    </lineage>
</organism>